<dbReference type="GO" id="GO:0003917">
    <property type="term" value="F:DNA topoisomerase type I (single strand cut, ATP-independent) activity"/>
    <property type="evidence" value="ECO:0007669"/>
    <property type="project" value="UniProtKB-EC"/>
</dbReference>
<evidence type="ECO:0000256" key="6">
    <source>
        <dbReference type="ARBA" id="ARBA00023235"/>
    </source>
</evidence>
<dbReference type="InterPro" id="IPR035447">
    <property type="entry name" value="DNA_topo_I_N_sf"/>
</dbReference>
<dbReference type="PRINTS" id="PR00416">
    <property type="entry name" value="EUTPISMRASEI"/>
</dbReference>
<dbReference type="EMBL" id="JAME01000013">
    <property type="protein sequence ID" value="ETX28997.1"/>
    <property type="molecule type" value="Genomic_DNA"/>
</dbReference>
<dbReference type="PROSITE" id="PS52038">
    <property type="entry name" value="TOPO_IB_2"/>
    <property type="match status" value="1"/>
</dbReference>
<dbReference type="GO" id="GO:0006265">
    <property type="term" value="P:DNA topological change"/>
    <property type="evidence" value="ECO:0007669"/>
    <property type="project" value="InterPro"/>
</dbReference>
<dbReference type="AlphaFoldDB" id="X7F7W4"/>
<comment type="caution">
    <text evidence="9">The sequence shown here is derived from an EMBL/GenBank/DDBJ whole genome shotgun (WGS) entry which is preliminary data.</text>
</comment>
<evidence type="ECO:0000256" key="1">
    <source>
        <dbReference type="ARBA" id="ARBA00000213"/>
    </source>
</evidence>
<dbReference type="eggNOG" id="COG3569">
    <property type="taxonomic scope" value="Bacteria"/>
</dbReference>
<dbReference type="EC" id="5.6.2.1" evidence="3"/>
<sequence>MARLLYYPDDRPGITRRRRGRGFSYYAPGGALIRDADERARIDSLAVPPAYADVWISPKPHGHLQATGRDARGRKQYRYHADWLAQRDRRKFEGLAAFGRTLPRIRARIARGLAAEAGSRDLALSAVLALIDRSAIRIGAPGYVRENDSYGATTLRDEHVSFDENGVEIAFPGKRGTPVTCRLRGRRLERALQQVHDLPGGDLMSWQDDDGAVHTVRSEEVNALLHDCCGEDMTAKTFRTWNGTLAAFAEAMRPGPLRIADMTGAAAARLHNTPAIARKSYVHPAVIALAELPEGERAELLAALDPADPGPLRAHEGALITFLERHAGLGAT</sequence>
<accession>X7F7W4</accession>
<evidence type="ECO:0000259" key="8">
    <source>
        <dbReference type="Pfam" id="PF21338"/>
    </source>
</evidence>
<dbReference type="STRING" id="1449351.RISW2_03385"/>
<evidence type="ECO:0000256" key="5">
    <source>
        <dbReference type="ARBA" id="ARBA00023125"/>
    </source>
</evidence>
<evidence type="ECO:0000313" key="9">
    <source>
        <dbReference type="EMBL" id="ETX28997.1"/>
    </source>
</evidence>
<comment type="similarity">
    <text evidence="2">Belongs to the type IB topoisomerase family.</text>
</comment>
<evidence type="ECO:0000313" key="10">
    <source>
        <dbReference type="Proteomes" id="UP000023430"/>
    </source>
</evidence>
<dbReference type="RefSeq" id="WP_043769973.1">
    <property type="nucleotide sequence ID" value="NZ_JAME01000013.1"/>
</dbReference>
<comment type="catalytic activity">
    <reaction evidence="1">
        <text>ATP-independent breakage of single-stranded DNA, followed by passage and rejoining.</text>
        <dbReference type="EC" id="5.6.2.1"/>
    </reaction>
</comment>
<dbReference type="InterPro" id="IPR001631">
    <property type="entry name" value="TopoI"/>
</dbReference>
<evidence type="ECO:0000256" key="2">
    <source>
        <dbReference type="ARBA" id="ARBA00006645"/>
    </source>
</evidence>
<dbReference type="Proteomes" id="UP000023430">
    <property type="component" value="Unassembled WGS sequence"/>
</dbReference>
<keyword evidence="5" id="KW-0238">DNA-binding</keyword>
<keyword evidence="6 9" id="KW-0413">Isomerase</keyword>
<proteinExistence type="inferred from homology"/>
<dbReference type="PATRIC" id="fig|1449351.3.peg.2043"/>
<organism evidence="9 10">
    <name type="scientific">Roseivivax isoporae LMG 25204</name>
    <dbReference type="NCBI Taxonomy" id="1449351"/>
    <lineage>
        <taxon>Bacteria</taxon>
        <taxon>Pseudomonadati</taxon>
        <taxon>Pseudomonadota</taxon>
        <taxon>Alphaproteobacteria</taxon>
        <taxon>Rhodobacterales</taxon>
        <taxon>Roseobacteraceae</taxon>
        <taxon>Roseivivax</taxon>
    </lineage>
</organism>
<dbReference type="InterPro" id="IPR014711">
    <property type="entry name" value="TopoI_cat_a-hlx-sub_euk"/>
</dbReference>
<feature type="domain" description="DNA topoisomerase IB N-terminal" evidence="8">
    <location>
        <begin position="22"/>
        <end position="70"/>
    </location>
</feature>
<keyword evidence="10" id="KW-1185">Reference proteome</keyword>
<dbReference type="InterPro" id="IPR011010">
    <property type="entry name" value="DNA_brk_join_enz"/>
</dbReference>
<dbReference type="Pfam" id="PF01028">
    <property type="entry name" value="Topoisom_I"/>
    <property type="match status" value="1"/>
</dbReference>
<dbReference type="Gene3D" id="1.10.132.120">
    <property type="match status" value="1"/>
</dbReference>
<name>X7F7W4_9RHOB</name>
<gene>
    <name evidence="9" type="ORF">RISW2_03385</name>
</gene>
<dbReference type="InterPro" id="IPR049331">
    <property type="entry name" value="Top1B_N_bact"/>
</dbReference>
<dbReference type="SUPFAM" id="SSF56349">
    <property type="entry name" value="DNA breaking-rejoining enzymes"/>
    <property type="match status" value="1"/>
</dbReference>
<dbReference type="SUPFAM" id="SSF55869">
    <property type="entry name" value="DNA topoisomerase I domain"/>
    <property type="match status" value="1"/>
</dbReference>
<dbReference type="Gene3D" id="3.90.15.10">
    <property type="entry name" value="Topoisomerase I, Chain A, domain 3"/>
    <property type="match status" value="1"/>
</dbReference>
<dbReference type="OrthoDB" id="9778962at2"/>
<keyword evidence="4" id="KW-0799">Topoisomerase</keyword>
<evidence type="ECO:0000256" key="3">
    <source>
        <dbReference type="ARBA" id="ARBA00012891"/>
    </source>
</evidence>
<feature type="domain" description="DNA topoisomerase I catalytic core eukaryotic-type" evidence="7">
    <location>
        <begin position="85"/>
        <end position="246"/>
    </location>
</feature>
<dbReference type="InterPro" id="IPR013500">
    <property type="entry name" value="TopoI_cat_euk"/>
</dbReference>
<evidence type="ECO:0000256" key="4">
    <source>
        <dbReference type="ARBA" id="ARBA00023029"/>
    </source>
</evidence>
<dbReference type="Gene3D" id="3.30.66.10">
    <property type="entry name" value="DNA topoisomerase I domain"/>
    <property type="match status" value="1"/>
</dbReference>
<dbReference type="Pfam" id="PF21338">
    <property type="entry name" value="Top1B_N_bact"/>
    <property type="match status" value="1"/>
</dbReference>
<evidence type="ECO:0000259" key="7">
    <source>
        <dbReference type="Pfam" id="PF01028"/>
    </source>
</evidence>
<reference evidence="9 10" key="1">
    <citation type="submission" date="2014-01" db="EMBL/GenBank/DDBJ databases">
        <title>Roseivivax isoporae LMG 25204 Genome Sequencing.</title>
        <authorList>
            <person name="Lai Q."/>
            <person name="Li G."/>
            <person name="Shao Z."/>
        </authorList>
    </citation>
    <scope>NUCLEOTIDE SEQUENCE [LARGE SCALE GENOMIC DNA]</scope>
    <source>
        <strain evidence="9 10">LMG 25204</strain>
    </source>
</reference>
<dbReference type="GO" id="GO:0003677">
    <property type="term" value="F:DNA binding"/>
    <property type="evidence" value="ECO:0007669"/>
    <property type="project" value="UniProtKB-KW"/>
</dbReference>
<protein>
    <recommendedName>
        <fullName evidence="3">DNA topoisomerase</fullName>
        <ecNumber evidence="3">5.6.2.1</ecNumber>
    </recommendedName>
</protein>